<reference evidence="3 4" key="1">
    <citation type="submission" date="2023-01" db="EMBL/GenBank/DDBJ databases">
        <authorList>
            <person name="Kreplak J."/>
        </authorList>
    </citation>
    <scope>NUCLEOTIDE SEQUENCE [LARGE SCALE GENOMIC DNA]</scope>
</reference>
<dbReference type="Proteomes" id="UP001157006">
    <property type="component" value="Chromosome 2"/>
</dbReference>
<dbReference type="PANTHER" id="PTHR31301:SF68">
    <property type="entry name" value="LOB DOMAIN-CONTAINING PROTEIN 32-RELATED"/>
    <property type="match status" value="1"/>
</dbReference>
<dbReference type="InterPro" id="IPR004883">
    <property type="entry name" value="LOB"/>
</dbReference>
<accession>A0AAV0ZK71</accession>
<name>A0AAV0ZK71_VICFA</name>
<evidence type="ECO:0000313" key="3">
    <source>
        <dbReference type="EMBL" id="CAI8597478.1"/>
    </source>
</evidence>
<proteinExistence type="inferred from homology"/>
<dbReference type="PROSITE" id="PS50891">
    <property type="entry name" value="LOB"/>
    <property type="match status" value="1"/>
</dbReference>
<dbReference type="EMBL" id="OX451737">
    <property type="protein sequence ID" value="CAI8597478.1"/>
    <property type="molecule type" value="Genomic_DNA"/>
</dbReference>
<evidence type="ECO:0000256" key="1">
    <source>
        <dbReference type="ARBA" id="ARBA00005474"/>
    </source>
</evidence>
<dbReference type="AlphaFoldDB" id="A0AAV0ZK71"/>
<protein>
    <recommendedName>
        <fullName evidence="2">LOB domain-containing protein</fullName>
    </recommendedName>
</protein>
<comment type="similarity">
    <text evidence="1">Belongs to the LOB domain-containing protein family.</text>
</comment>
<organism evidence="3 4">
    <name type="scientific">Vicia faba</name>
    <name type="common">Broad bean</name>
    <name type="synonym">Faba vulgaris</name>
    <dbReference type="NCBI Taxonomy" id="3906"/>
    <lineage>
        <taxon>Eukaryota</taxon>
        <taxon>Viridiplantae</taxon>
        <taxon>Streptophyta</taxon>
        <taxon>Embryophyta</taxon>
        <taxon>Tracheophyta</taxon>
        <taxon>Spermatophyta</taxon>
        <taxon>Magnoliopsida</taxon>
        <taxon>eudicotyledons</taxon>
        <taxon>Gunneridae</taxon>
        <taxon>Pentapetalae</taxon>
        <taxon>rosids</taxon>
        <taxon>fabids</taxon>
        <taxon>Fabales</taxon>
        <taxon>Fabaceae</taxon>
        <taxon>Papilionoideae</taxon>
        <taxon>50 kb inversion clade</taxon>
        <taxon>NPAAA clade</taxon>
        <taxon>Hologalegina</taxon>
        <taxon>IRL clade</taxon>
        <taxon>Fabeae</taxon>
        <taxon>Vicia</taxon>
    </lineage>
</organism>
<feature type="domain" description="LOB" evidence="2">
    <location>
        <begin position="12"/>
        <end position="113"/>
    </location>
</feature>
<gene>
    <name evidence="3" type="ORF">VFH_II083480</name>
</gene>
<keyword evidence="4" id="KW-1185">Reference proteome</keyword>
<evidence type="ECO:0000259" key="2">
    <source>
        <dbReference type="PROSITE" id="PS50891"/>
    </source>
</evidence>
<sequence length="196" mass="22213">MSSSLQSNNNSAPCAACKIQRRKCTQDCIFKPYFPSNNPQKFLYVHKVFGASNVAKLLNEVNESQREDTVSSLAYEAEARLRDPVYGCVGLISSLQDKLKSVQNELNNAKKDLASYIGPQAYLPPPMPPLPPLNMNAFYTQQQRQDVFAYNGDDENLYSNFQTQSFHHPLMVSSQQQPYNGFCSNKVFKMERQNLP</sequence>
<evidence type="ECO:0000313" key="4">
    <source>
        <dbReference type="Proteomes" id="UP001157006"/>
    </source>
</evidence>
<dbReference type="PANTHER" id="PTHR31301">
    <property type="entry name" value="LOB DOMAIN-CONTAINING PROTEIN 4-RELATED"/>
    <property type="match status" value="1"/>
</dbReference>
<dbReference type="Pfam" id="PF03195">
    <property type="entry name" value="LOB"/>
    <property type="match status" value="1"/>
</dbReference>